<feature type="compositionally biased region" description="Basic and acidic residues" evidence="8">
    <location>
        <begin position="568"/>
        <end position="584"/>
    </location>
</feature>
<name>C1H572_PARBA</name>
<evidence type="ECO:0000256" key="3">
    <source>
        <dbReference type="ARBA" id="ARBA00022454"/>
    </source>
</evidence>
<evidence type="ECO:0000313" key="12">
    <source>
        <dbReference type="EMBL" id="EEH34866.2"/>
    </source>
</evidence>
<keyword evidence="7" id="KW-0539">Nucleus</keyword>
<dbReference type="GO" id="GO:0005634">
    <property type="term" value="C:nucleus"/>
    <property type="evidence" value="ECO:0007669"/>
    <property type="project" value="UniProtKB-SubCell"/>
</dbReference>
<dbReference type="FunFam" id="2.170.270.10:FF:000037">
    <property type="entry name" value="Histone-lysine N-methyltransferase"/>
    <property type="match status" value="1"/>
</dbReference>
<dbReference type="STRING" id="502779.C1H572"/>
<dbReference type="Pfam" id="PF00856">
    <property type="entry name" value="SET"/>
    <property type="match status" value="1"/>
</dbReference>
<dbReference type="InterPro" id="IPR006560">
    <property type="entry name" value="AWS_dom"/>
</dbReference>
<evidence type="ECO:0000256" key="5">
    <source>
        <dbReference type="ARBA" id="ARBA00022679"/>
    </source>
</evidence>
<dbReference type="SMART" id="SM00508">
    <property type="entry name" value="PostSET"/>
    <property type="match status" value="1"/>
</dbReference>
<dbReference type="GO" id="GO:0042054">
    <property type="term" value="F:histone methyltransferase activity"/>
    <property type="evidence" value="ECO:0007669"/>
    <property type="project" value="InterPro"/>
</dbReference>
<feature type="compositionally biased region" description="Polar residues" evidence="8">
    <location>
        <begin position="41"/>
        <end position="52"/>
    </location>
</feature>
<reference evidence="12 13" key="1">
    <citation type="journal article" date="2011" name="PLoS Genet.">
        <title>Comparative genomic analysis of human fungal pathogens causing paracoccidioidomycosis.</title>
        <authorList>
            <person name="Desjardins C.A."/>
            <person name="Champion M.D."/>
            <person name="Holder J.W."/>
            <person name="Muszewska A."/>
            <person name="Goldberg J."/>
            <person name="Bailao A.M."/>
            <person name="Brigido M.M."/>
            <person name="Ferreira M.E."/>
            <person name="Garcia A.M."/>
            <person name="Grynberg M."/>
            <person name="Gujja S."/>
            <person name="Heiman D.I."/>
            <person name="Henn M.R."/>
            <person name="Kodira C.D."/>
            <person name="Leon-Narvaez H."/>
            <person name="Longo L.V."/>
            <person name="Ma L.J."/>
            <person name="Malavazi I."/>
            <person name="Matsuo A.L."/>
            <person name="Morais F.V."/>
            <person name="Pereira M."/>
            <person name="Rodriguez-Brito S."/>
            <person name="Sakthikumar S."/>
            <person name="Salem-Izacc S.M."/>
            <person name="Sykes S.M."/>
            <person name="Teixeira M.M."/>
            <person name="Vallejo M.C."/>
            <person name="Walter M.E."/>
            <person name="Yandava C."/>
            <person name="Young S."/>
            <person name="Zeng Q."/>
            <person name="Zucker J."/>
            <person name="Felipe M.S."/>
            <person name="Goldman G.H."/>
            <person name="Haas B.J."/>
            <person name="McEwen J.G."/>
            <person name="Nino-Vega G."/>
            <person name="Puccia R."/>
            <person name="San-Blas G."/>
            <person name="Soares C.M."/>
            <person name="Birren B.W."/>
            <person name="Cuomo C.A."/>
        </authorList>
    </citation>
    <scope>NUCLEOTIDE SEQUENCE [LARGE SCALE GENOMIC DNA]</scope>
    <source>
        <strain evidence="13">ATCC MYA-826 / Pb01</strain>
    </source>
</reference>
<dbReference type="SUPFAM" id="SSF82199">
    <property type="entry name" value="SET domain"/>
    <property type="match status" value="1"/>
</dbReference>
<evidence type="ECO:0000256" key="7">
    <source>
        <dbReference type="ARBA" id="ARBA00023242"/>
    </source>
</evidence>
<feature type="domain" description="AWS" evidence="11">
    <location>
        <begin position="368"/>
        <end position="415"/>
    </location>
</feature>
<keyword evidence="5" id="KW-0808">Transferase</keyword>
<dbReference type="Pfam" id="PF17907">
    <property type="entry name" value="AWS"/>
    <property type="match status" value="1"/>
</dbReference>
<keyword evidence="4" id="KW-0489">Methyltransferase</keyword>
<dbReference type="KEGG" id="pbl:PAAG_05913"/>
<dbReference type="SMART" id="SM00317">
    <property type="entry name" value="SET"/>
    <property type="match status" value="1"/>
</dbReference>
<proteinExistence type="predicted"/>
<evidence type="ECO:0000259" key="11">
    <source>
        <dbReference type="PROSITE" id="PS51215"/>
    </source>
</evidence>
<dbReference type="PROSITE" id="PS50280">
    <property type="entry name" value="SET"/>
    <property type="match status" value="1"/>
</dbReference>
<evidence type="ECO:0000256" key="2">
    <source>
        <dbReference type="ARBA" id="ARBA00004286"/>
    </source>
</evidence>
<feature type="domain" description="SET" evidence="9">
    <location>
        <begin position="426"/>
        <end position="542"/>
    </location>
</feature>
<dbReference type="InterPro" id="IPR050777">
    <property type="entry name" value="SET2_Histone-Lys_MeTrsfase"/>
</dbReference>
<dbReference type="GO" id="GO:0032259">
    <property type="term" value="P:methylation"/>
    <property type="evidence" value="ECO:0007669"/>
    <property type="project" value="UniProtKB-KW"/>
</dbReference>
<protein>
    <recommendedName>
        <fullName evidence="14">Histone-lysine N-methyltransferase</fullName>
    </recommendedName>
</protein>
<dbReference type="PROSITE" id="PS50868">
    <property type="entry name" value="POST_SET"/>
    <property type="match status" value="1"/>
</dbReference>
<dbReference type="InterPro" id="IPR001214">
    <property type="entry name" value="SET_dom"/>
</dbReference>
<feature type="domain" description="Post-SET" evidence="10">
    <location>
        <begin position="550"/>
        <end position="566"/>
    </location>
</feature>
<feature type="compositionally biased region" description="Acidic residues" evidence="8">
    <location>
        <begin position="57"/>
        <end position="67"/>
    </location>
</feature>
<dbReference type="HOGENOM" id="CLU_004379_3_0_1"/>
<evidence type="ECO:0000256" key="8">
    <source>
        <dbReference type="SAM" id="MobiDB-lite"/>
    </source>
</evidence>
<feature type="compositionally biased region" description="Low complexity" evidence="8">
    <location>
        <begin position="1"/>
        <end position="21"/>
    </location>
</feature>
<keyword evidence="3" id="KW-0158">Chromosome</keyword>
<feature type="region of interest" description="Disordered" evidence="8">
    <location>
        <begin position="1"/>
        <end position="164"/>
    </location>
</feature>
<feature type="compositionally biased region" description="Basic and acidic residues" evidence="8">
    <location>
        <begin position="129"/>
        <end position="144"/>
    </location>
</feature>
<feature type="region of interest" description="Disordered" evidence="8">
    <location>
        <begin position="675"/>
        <end position="730"/>
    </location>
</feature>
<dbReference type="GeneID" id="9095363"/>
<evidence type="ECO:0008006" key="14">
    <source>
        <dbReference type="Google" id="ProtNLM"/>
    </source>
</evidence>
<dbReference type="GO" id="GO:0005694">
    <property type="term" value="C:chromosome"/>
    <property type="evidence" value="ECO:0007669"/>
    <property type="project" value="UniProtKB-SubCell"/>
</dbReference>
<organism evidence="12 13">
    <name type="scientific">Paracoccidioides lutzii (strain ATCC MYA-826 / Pb01)</name>
    <name type="common">Paracoccidioides brasiliensis</name>
    <dbReference type="NCBI Taxonomy" id="502779"/>
    <lineage>
        <taxon>Eukaryota</taxon>
        <taxon>Fungi</taxon>
        <taxon>Dikarya</taxon>
        <taxon>Ascomycota</taxon>
        <taxon>Pezizomycotina</taxon>
        <taxon>Eurotiomycetes</taxon>
        <taxon>Eurotiomycetidae</taxon>
        <taxon>Onygenales</taxon>
        <taxon>Ajellomycetaceae</taxon>
        <taxon>Paracoccidioides</taxon>
    </lineage>
</organism>
<dbReference type="RefSeq" id="XP_002792125.2">
    <property type="nucleotide sequence ID" value="XM_002792079.2"/>
</dbReference>
<dbReference type="OrthoDB" id="422362at2759"/>
<accession>C1H572</accession>
<dbReference type="OMA" id="NCQNRYM"/>
<sequence length="812" mass="90540">MARSSQSSAVAPSSSSTPSSRPRSDTGLTIEISADEHLLTPPTSQSETSSRSGGAMDVEEKDGEEVVSEEKISRRVTRSSLVNEENNMVREEMAAKGDDAKEVTFHPLRSNPPEVDGGLPTSEGARGNMEMEHQLDKNEEGKDARRAKKRQNSESGSRRRSSRLALLEKISEVVSKVSTVLGKRSREDVTKEKNKLEIINRRASLRPRNVAREERVPSTTSTAVATTDGPVTKKRRVSKGDAVALNKKASATSTTVTEQKPATVTYKRKKWLSHGLYAGQDRYFDPRLTDEKNRIKFGKKNEEERNKLFPLPMFAGERLIEDGRDFKLPFDIFSPLPPGQPKPDEWRKTNKNVFVGDAACIWKANKLGECSTCMCTPENGCDENCQNRCMFYECDDNNCKLGAELCRNRSFEDLRQRIKAGGKYNIGVEVIKTADRGYGVRSNRTFEPNQIIVEYTGEIVTQKECERRMRTVYKNNECYYLMYFDQNMIIDATRGSIARFVNHSCEPNCEMEKWTVAGKPRMALFAGKNGITTGEELTYDYNFDPYSQKNVQECRCGAETCRGVLGPKSKDSNKSRSVKQENTKQSKNAKKKAVSSKSGPTLIGKKRKQETALDESSTSRLNKRRRILKQTSKAFNAGIKKAVAGARLAANSSTKAKVRGKAKAKSKINAITTVKAKTAPVKKTKDSSPSKTTTKGTNARRGGRKSKIQAETETSVRTQRDRTKLNRPSKKLNSIAVSRTTSRTPAIMRRFLEAGKLTTGYEIDRTLTADKPGSKRVVAKRRYINNNTSKQSKIKRTVTGVVGTVKRGRSSV</sequence>
<evidence type="ECO:0000256" key="1">
    <source>
        <dbReference type="ARBA" id="ARBA00004123"/>
    </source>
</evidence>
<comment type="subcellular location">
    <subcellularLocation>
        <location evidence="2">Chromosome</location>
    </subcellularLocation>
    <subcellularLocation>
        <location evidence="1">Nucleus</location>
    </subcellularLocation>
</comment>
<dbReference type="EMBL" id="KN294007">
    <property type="protein sequence ID" value="EEH34866.2"/>
    <property type="molecule type" value="Genomic_DNA"/>
</dbReference>
<evidence type="ECO:0000259" key="10">
    <source>
        <dbReference type="PROSITE" id="PS50868"/>
    </source>
</evidence>
<evidence type="ECO:0000256" key="4">
    <source>
        <dbReference type="ARBA" id="ARBA00022603"/>
    </source>
</evidence>
<dbReference type="PANTHER" id="PTHR22884">
    <property type="entry name" value="SET DOMAIN PROTEINS"/>
    <property type="match status" value="1"/>
</dbReference>
<keyword evidence="6" id="KW-0949">S-adenosyl-L-methionine</keyword>
<evidence type="ECO:0000313" key="13">
    <source>
        <dbReference type="Proteomes" id="UP000002059"/>
    </source>
</evidence>
<gene>
    <name evidence="12" type="ORF">PAAG_05913</name>
</gene>
<feature type="region of interest" description="Disordered" evidence="8">
    <location>
        <begin position="567"/>
        <end position="626"/>
    </location>
</feature>
<dbReference type="AlphaFoldDB" id="C1H572"/>
<dbReference type="VEuPathDB" id="FungiDB:PAAG_05913"/>
<dbReference type="PROSITE" id="PS51215">
    <property type="entry name" value="AWS"/>
    <property type="match status" value="1"/>
</dbReference>
<dbReference type="Gene3D" id="2.170.270.10">
    <property type="entry name" value="SET domain"/>
    <property type="match status" value="1"/>
</dbReference>
<keyword evidence="13" id="KW-1185">Reference proteome</keyword>
<evidence type="ECO:0000256" key="6">
    <source>
        <dbReference type="ARBA" id="ARBA00022691"/>
    </source>
</evidence>
<dbReference type="InterPro" id="IPR003616">
    <property type="entry name" value="Post-SET_dom"/>
</dbReference>
<dbReference type="InterPro" id="IPR046341">
    <property type="entry name" value="SET_dom_sf"/>
</dbReference>
<evidence type="ECO:0000259" key="9">
    <source>
        <dbReference type="PROSITE" id="PS50280"/>
    </source>
</evidence>
<dbReference type="eggNOG" id="KOG1083">
    <property type="taxonomic scope" value="Eukaryota"/>
</dbReference>
<dbReference type="Proteomes" id="UP000002059">
    <property type="component" value="Partially assembled WGS sequence"/>
</dbReference>
<feature type="compositionally biased region" description="Basic and acidic residues" evidence="8">
    <location>
        <begin position="87"/>
        <end position="104"/>
    </location>
</feature>